<keyword evidence="8 17" id="KW-0812">Transmembrane</keyword>
<evidence type="ECO:0000313" key="22">
    <source>
        <dbReference type="Proteomes" id="UP000469430"/>
    </source>
</evidence>
<evidence type="ECO:0000256" key="9">
    <source>
        <dbReference type="ARBA" id="ARBA00022741"/>
    </source>
</evidence>
<keyword evidence="7 21" id="KW-0808">Transferase</keyword>
<dbReference type="AlphaFoldDB" id="A0A6I4TT16"/>
<proteinExistence type="inferred from homology"/>
<comment type="subcellular location">
    <subcellularLocation>
        <location evidence="1">Cell inner membrane</location>
        <topology evidence="1">Multi-pass membrane protein</topology>
    </subcellularLocation>
</comment>
<keyword evidence="22" id="KW-1185">Reference proteome</keyword>
<accession>A0A6I4TT16</accession>
<dbReference type="EC" id="2.7.10.2" evidence="4"/>
<evidence type="ECO:0000256" key="7">
    <source>
        <dbReference type="ARBA" id="ARBA00022679"/>
    </source>
</evidence>
<comment type="similarity">
    <text evidence="2">Belongs to the CpsD/CapB family.</text>
</comment>
<keyword evidence="16" id="KW-0175">Coiled coil</keyword>
<dbReference type="InterPro" id="IPR005702">
    <property type="entry name" value="Wzc-like_C"/>
</dbReference>
<evidence type="ECO:0000259" key="20">
    <source>
        <dbReference type="Pfam" id="PF13807"/>
    </source>
</evidence>
<organism evidence="21 22">
    <name type="scientific">Croceibacterium xixiisoli</name>
    <dbReference type="NCBI Taxonomy" id="1476466"/>
    <lineage>
        <taxon>Bacteria</taxon>
        <taxon>Pseudomonadati</taxon>
        <taxon>Pseudomonadota</taxon>
        <taxon>Alphaproteobacteria</taxon>
        <taxon>Sphingomonadales</taxon>
        <taxon>Erythrobacteraceae</taxon>
        <taxon>Croceibacterium</taxon>
    </lineage>
</organism>
<evidence type="ECO:0000256" key="5">
    <source>
        <dbReference type="ARBA" id="ARBA00022475"/>
    </source>
</evidence>
<evidence type="ECO:0000256" key="1">
    <source>
        <dbReference type="ARBA" id="ARBA00004429"/>
    </source>
</evidence>
<evidence type="ECO:0000256" key="14">
    <source>
        <dbReference type="ARBA" id="ARBA00023137"/>
    </source>
</evidence>
<dbReference type="Proteomes" id="UP000469430">
    <property type="component" value="Unassembled WGS sequence"/>
</dbReference>
<evidence type="ECO:0000256" key="3">
    <source>
        <dbReference type="ARBA" id="ARBA00008883"/>
    </source>
</evidence>
<feature type="transmembrane region" description="Helical" evidence="17">
    <location>
        <begin position="45"/>
        <end position="64"/>
    </location>
</feature>
<evidence type="ECO:0000256" key="8">
    <source>
        <dbReference type="ARBA" id="ARBA00022692"/>
    </source>
</evidence>
<evidence type="ECO:0000256" key="17">
    <source>
        <dbReference type="SAM" id="Phobius"/>
    </source>
</evidence>
<dbReference type="OrthoDB" id="230260at2"/>
<evidence type="ECO:0000256" key="10">
    <source>
        <dbReference type="ARBA" id="ARBA00022777"/>
    </source>
</evidence>
<dbReference type="GO" id="GO:0005524">
    <property type="term" value="F:ATP binding"/>
    <property type="evidence" value="ECO:0007669"/>
    <property type="project" value="UniProtKB-KW"/>
</dbReference>
<keyword evidence="11" id="KW-0067">ATP-binding</keyword>
<dbReference type="InterPro" id="IPR003856">
    <property type="entry name" value="LPS_length_determ_N"/>
</dbReference>
<evidence type="ECO:0000256" key="11">
    <source>
        <dbReference type="ARBA" id="ARBA00022840"/>
    </source>
</evidence>
<dbReference type="Pfam" id="PF02706">
    <property type="entry name" value="Wzz"/>
    <property type="match status" value="1"/>
</dbReference>
<evidence type="ECO:0000256" key="16">
    <source>
        <dbReference type="SAM" id="Coils"/>
    </source>
</evidence>
<evidence type="ECO:0000256" key="13">
    <source>
        <dbReference type="ARBA" id="ARBA00023136"/>
    </source>
</evidence>
<feature type="domain" description="Polysaccharide chain length determinant N-terminal" evidence="18">
    <location>
        <begin position="33"/>
        <end position="120"/>
    </location>
</feature>
<evidence type="ECO:0000256" key="12">
    <source>
        <dbReference type="ARBA" id="ARBA00022989"/>
    </source>
</evidence>
<dbReference type="PANTHER" id="PTHR32309">
    <property type="entry name" value="TYROSINE-PROTEIN KINASE"/>
    <property type="match status" value="1"/>
</dbReference>
<reference evidence="21 22" key="1">
    <citation type="submission" date="2019-12" db="EMBL/GenBank/DDBJ databases">
        <title>Genomic-based taxomic classification of the family Erythrobacteraceae.</title>
        <authorList>
            <person name="Xu L."/>
        </authorList>
    </citation>
    <scope>NUCLEOTIDE SEQUENCE [LARGE SCALE GENOMIC DNA]</scope>
    <source>
        <strain evidence="21 22">S36</strain>
    </source>
</reference>
<feature type="coiled-coil region" evidence="16">
    <location>
        <begin position="263"/>
        <end position="381"/>
    </location>
</feature>
<dbReference type="Pfam" id="PF13807">
    <property type="entry name" value="GNVR"/>
    <property type="match status" value="1"/>
</dbReference>
<dbReference type="PANTHER" id="PTHR32309:SF13">
    <property type="entry name" value="FERRIC ENTEROBACTIN TRANSPORT PROTEIN FEPE"/>
    <property type="match status" value="1"/>
</dbReference>
<keyword evidence="9" id="KW-0547">Nucleotide-binding</keyword>
<evidence type="ECO:0000313" key="21">
    <source>
        <dbReference type="EMBL" id="MXO99106.1"/>
    </source>
</evidence>
<protein>
    <recommendedName>
        <fullName evidence="4">non-specific protein-tyrosine kinase</fullName>
        <ecNumber evidence="4">2.7.10.2</ecNumber>
    </recommendedName>
</protein>
<gene>
    <name evidence="21" type="ORF">GRI97_08905</name>
</gene>
<dbReference type="GO" id="GO:0004715">
    <property type="term" value="F:non-membrane spanning protein tyrosine kinase activity"/>
    <property type="evidence" value="ECO:0007669"/>
    <property type="project" value="UniProtKB-EC"/>
</dbReference>
<keyword evidence="10 21" id="KW-0418">Kinase</keyword>
<feature type="domain" description="Tyrosine-protein kinase G-rich" evidence="20">
    <location>
        <begin position="394"/>
        <end position="467"/>
    </location>
</feature>
<keyword evidence="12 17" id="KW-1133">Transmembrane helix</keyword>
<dbReference type="Pfam" id="PF13614">
    <property type="entry name" value="AAA_31"/>
    <property type="match status" value="1"/>
</dbReference>
<comment type="similarity">
    <text evidence="3">Belongs to the etk/wzc family.</text>
</comment>
<dbReference type="InterPro" id="IPR050445">
    <property type="entry name" value="Bact_polysacc_biosynth/exp"/>
</dbReference>
<dbReference type="InterPro" id="IPR027417">
    <property type="entry name" value="P-loop_NTPase"/>
</dbReference>
<dbReference type="SUPFAM" id="SSF52540">
    <property type="entry name" value="P-loop containing nucleoside triphosphate hydrolases"/>
    <property type="match status" value="1"/>
</dbReference>
<feature type="transmembrane region" description="Helical" evidence="17">
    <location>
        <begin position="443"/>
        <end position="464"/>
    </location>
</feature>
<keyword evidence="14" id="KW-0829">Tyrosine-protein kinase</keyword>
<comment type="caution">
    <text evidence="21">The sequence shown here is derived from an EMBL/GenBank/DDBJ whole genome shotgun (WGS) entry which is preliminary data.</text>
</comment>
<evidence type="ECO:0000256" key="4">
    <source>
        <dbReference type="ARBA" id="ARBA00011903"/>
    </source>
</evidence>
<dbReference type="EMBL" id="WTYJ01000001">
    <property type="protein sequence ID" value="MXO99106.1"/>
    <property type="molecule type" value="Genomic_DNA"/>
</dbReference>
<evidence type="ECO:0000259" key="18">
    <source>
        <dbReference type="Pfam" id="PF02706"/>
    </source>
</evidence>
<comment type="catalytic activity">
    <reaction evidence="15">
        <text>L-tyrosyl-[protein] + ATP = O-phospho-L-tyrosyl-[protein] + ADP + H(+)</text>
        <dbReference type="Rhea" id="RHEA:10596"/>
        <dbReference type="Rhea" id="RHEA-COMP:10136"/>
        <dbReference type="Rhea" id="RHEA-COMP:20101"/>
        <dbReference type="ChEBI" id="CHEBI:15378"/>
        <dbReference type="ChEBI" id="CHEBI:30616"/>
        <dbReference type="ChEBI" id="CHEBI:46858"/>
        <dbReference type="ChEBI" id="CHEBI:61978"/>
        <dbReference type="ChEBI" id="CHEBI:456216"/>
        <dbReference type="EC" id="2.7.10.2"/>
    </reaction>
</comment>
<dbReference type="RefSeq" id="WP_161390682.1">
    <property type="nucleotide sequence ID" value="NZ_JBHSCP010000001.1"/>
</dbReference>
<dbReference type="InterPro" id="IPR025669">
    <property type="entry name" value="AAA_dom"/>
</dbReference>
<dbReference type="Gene3D" id="3.40.50.300">
    <property type="entry name" value="P-loop containing nucleotide triphosphate hydrolases"/>
    <property type="match status" value="1"/>
</dbReference>
<name>A0A6I4TT16_9SPHN</name>
<feature type="coiled-coil region" evidence="16">
    <location>
        <begin position="212"/>
        <end position="239"/>
    </location>
</feature>
<evidence type="ECO:0000256" key="6">
    <source>
        <dbReference type="ARBA" id="ARBA00022519"/>
    </source>
</evidence>
<sequence length="722" mass="78111">MNDTVRPLETNGAAPLDDLVSDGDRWVNSGSSLRRSLQVLGRNRALIAVCVVLALVLALIFTLLTDKIYSARASFEVQRDTPPITNIEGAEGASPSDRSFLQTQITLLKSRALAGQVVDRLKLADNTGFIEGAAAEGEDAKAMAASRDRRRNSAINKVRAGLEATMLNDSSVIELTFTGDNPQLAARIANTAIDEFIQSSVERRFAASSYARDFLGRRLTELKERLETSERELIDYAGANGILALQSTETGASSSQSLDTVALNSLIQRVAEARAQRIVAEESWRIAQSGRGANLPALQTDTRAAGLEMQLAAMQSEYQQKLQTFKPEFGPMQELRSRIDLTRSQLSRIRGQNVDGLRAAYQLAMQQEEALQRQLETLRSSVFDTQNRGIRYATLQREVDTNRALYDALLQRYKEIGVSSGSASDFAKVDEALTPTSPDSPILALNLLLALVAGLGIGVGIAFIKSAIDDRISTPEDVIDKLRLPLLGITPDIRDNVDDALVDQKSSLSEAYFSLQTALRLSTAHGLPKTLMVVSADREEGKSTTAIGIAQSVAARGLKVILVDSDLRRPSLHNRFGLDRKVGLSNVLSGETPLADAIINIPSRNFDFIPAGPIPTNPAQLISIGFAAPLAELSAQYDAVIIDSPPVLGLADAPLLANLTEGYVFVTQAGRNHPSSVRAALQRLAGSSGKILGVVLAKFSNRTAGYGYAYNYEKYSYSYGRD</sequence>
<evidence type="ECO:0000259" key="19">
    <source>
        <dbReference type="Pfam" id="PF13614"/>
    </source>
</evidence>
<dbReference type="NCBIfam" id="TIGR01007">
    <property type="entry name" value="eps_fam"/>
    <property type="match status" value="1"/>
</dbReference>
<dbReference type="CDD" id="cd05387">
    <property type="entry name" value="BY-kinase"/>
    <property type="match status" value="1"/>
</dbReference>
<keyword evidence="13 17" id="KW-0472">Membrane</keyword>
<keyword evidence="5" id="KW-1003">Cell membrane</keyword>
<evidence type="ECO:0000256" key="15">
    <source>
        <dbReference type="ARBA" id="ARBA00051245"/>
    </source>
</evidence>
<dbReference type="GO" id="GO:0005886">
    <property type="term" value="C:plasma membrane"/>
    <property type="evidence" value="ECO:0007669"/>
    <property type="project" value="UniProtKB-SubCell"/>
</dbReference>
<keyword evidence="6" id="KW-0997">Cell inner membrane</keyword>
<evidence type="ECO:0000256" key="2">
    <source>
        <dbReference type="ARBA" id="ARBA00007316"/>
    </source>
</evidence>
<feature type="domain" description="AAA" evidence="19">
    <location>
        <begin position="541"/>
        <end position="652"/>
    </location>
</feature>
<dbReference type="InterPro" id="IPR032807">
    <property type="entry name" value="GNVR"/>
</dbReference>